<proteinExistence type="inferred from homology"/>
<evidence type="ECO:0000256" key="2">
    <source>
        <dbReference type="SAM" id="MobiDB-lite"/>
    </source>
</evidence>
<evidence type="ECO:0000256" key="1">
    <source>
        <dbReference type="ARBA" id="ARBA00008861"/>
    </source>
</evidence>
<dbReference type="Gene3D" id="3.10.490.10">
    <property type="entry name" value="Gamma-glutamyl cyclotransferase-like"/>
    <property type="match status" value="1"/>
</dbReference>
<name>C8V754_EMENI</name>
<dbReference type="SUPFAM" id="SSF110857">
    <property type="entry name" value="Gamma-glutamyl cyclotransferase-like"/>
    <property type="match status" value="1"/>
</dbReference>
<evidence type="ECO:0000313" key="3">
    <source>
        <dbReference type="EMBL" id="CBF74076.1"/>
    </source>
</evidence>
<dbReference type="InterPro" id="IPR036568">
    <property type="entry name" value="GGCT-like_sf"/>
</dbReference>
<organism evidence="3 4">
    <name type="scientific">Emericella nidulans (strain FGSC A4 / ATCC 38163 / CBS 112.46 / NRRL 194 / M139)</name>
    <name type="common">Aspergillus nidulans</name>
    <dbReference type="NCBI Taxonomy" id="227321"/>
    <lineage>
        <taxon>Eukaryota</taxon>
        <taxon>Fungi</taxon>
        <taxon>Dikarya</taxon>
        <taxon>Ascomycota</taxon>
        <taxon>Pezizomycotina</taxon>
        <taxon>Eurotiomycetes</taxon>
        <taxon>Eurotiomycetidae</taxon>
        <taxon>Eurotiales</taxon>
        <taxon>Aspergillaceae</taxon>
        <taxon>Aspergillus</taxon>
        <taxon>Aspergillus subgen. Nidulantes</taxon>
    </lineage>
</organism>
<sequence length="224" mass="25160">MAPQILHRVIHGSPTPQQWQKDLLQFRPAVLHGYRRHRVRGADYPGIIRESESTQDAATDGSESATGKAALPSGPETRSRASVLGTVVSGLTDGDIHRLDIFEGAEYRREKVSVRILREALSKDLNNQDGVRNGDENRAHVDADAARDKHIKDVLEAAGADFADEEEEVETETYVWIAGRTMLEDAEWDFEAFKRDKMAWWVSADEKCVVSSHKKRSKTCKQSF</sequence>
<dbReference type="GeneID" id="3684056"/>
<dbReference type="Proteomes" id="UP000000560">
    <property type="component" value="Chromosome II"/>
</dbReference>
<protein>
    <submittedName>
        <fullName evidence="3">Disease resistance protein Aig2, putative (AFU_orthologue AFUA_5G03210)</fullName>
    </submittedName>
</protein>
<dbReference type="InterPro" id="IPR045038">
    <property type="entry name" value="AIG2-like"/>
</dbReference>
<dbReference type="RefSeq" id="XP_050467275.1">
    <property type="nucleotide sequence ID" value="XM_050611227.1"/>
</dbReference>
<dbReference type="InParanoid" id="C8V754"/>
<dbReference type="OMA" id="DPEPWQK"/>
<dbReference type="PANTHER" id="PTHR31544">
    <property type="entry name" value="AIG2-LIKE PROTEIN D"/>
    <property type="match status" value="1"/>
</dbReference>
<comment type="similarity">
    <text evidence="1">Belongs to the gamma-glutamylcyclotransferase family.</text>
</comment>
<reference evidence="4" key="1">
    <citation type="journal article" date="2005" name="Nature">
        <title>Sequencing of Aspergillus nidulans and comparative analysis with A. fumigatus and A. oryzae.</title>
        <authorList>
            <person name="Galagan J.E."/>
            <person name="Calvo S.E."/>
            <person name="Cuomo C."/>
            <person name="Ma L.J."/>
            <person name="Wortman J.R."/>
            <person name="Batzoglou S."/>
            <person name="Lee S.I."/>
            <person name="Basturkmen M."/>
            <person name="Spevak C.C."/>
            <person name="Clutterbuck J."/>
            <person name="Kapitonov V."/>
            <person name="Jurka J."/>
            <person name="Scazzocchio C."/>
            <person name="Farman M."/>
            <person name="Butler J."/>
            <person name="Purcell S."/>
            <person name="Harris S."/>
            <person name="Braus G.H."/>
            <person name="Draht O."/>
            <person name="Busch S."/>
            <person name="D'Enfert C."/>
            <person name="Bouchier C."/>
            <person name="Goldman G.H."/>
            <person name="Bell-Pedersen D."/>
            <person name="Griffiths-Jones S."/>
            <person name="Doonan J.H."/>
            <person name="Yu J."/>
            <person name="Vienken K."/>
            <person name="Pain A."/>
            <person name="Freitag M."/>
            <person name="Selker E.U."/>
            <person name="Archer D.B."/>
            <person name="Penalva M.A."/>
            <person name="Oakley B.R."/>
            <person name="Momany M."/>
            <person name="Tanaka T."/>
            <person name="Kumagai T."/>
            <person name="Asai K."/>
            <person name="Machida M."/>
            <person name="Nierman W.C."/>
            <person name="Denning D.W."/>
            <person name="Caddick M."/>
            <person name="Hynes M."/>
            <person name="Paoletti M."/>
            <person name="Fischer R."/>
            <person name="Miller B."/>
            <person name="Dyer P."/>
            <person name="Sachs M.S."/>
            <person name="Osmani S.A."/>
            <person name="Birren B.W."/>
        </authorList>
    </citation>
    <scope>NUCLEOTIDE SEQUENCE [LARGE SCALE GENOMIC DNA]</scope>
    <source>
        <strain evidence="4">FGSC A4 / ATCC 38163 / CBS 112.46 / NRRL 194 / M139</strain>
    </source>
</reference>
<dbReference type="EMBL" id="BN001302">
    <property type="protein sequence ID" value="CBF74076.1"/>
    <property type="molecule type" value="Genomic_DNA"/>
</dbReference>
<dbReference type="AlphaFoldDB" id="C8V754"/>
<dbReference type="PANTHER" id="PTHR31544:SF2">
    <property type="entry name" value="AIG2-LIKE PROTEIN D"/>
    <property type="match status" value="1"/>
</dbReference>
<feature type="compositionally biased region" description="Polar residues" evidence="2">
    <location>
        <begin position="54"/>
        <end position="65"/>
    </location>
</feature>
<dbReference type="OrthoDB" id="1044435at2759"/>
<accession>C8V754</accession>
<dbReference type="HOGENOM" id="CLU_093936_1_0_1"/>
<keyword evidence="4" id="KW-1185">Reference proteome</keyword>
<dbReference type="KEGG" id="ani:ANIA_08193"/>
<dbReference type="eggNOG" id="ENOG502S7T1">
    <property type="taxonomic scope" value="Eukaryota"/>
</dbReference>
<gene>
    <name evidence="3" type="ORF">ANIA_08193</name>
</gene>
<dbReference type="CDD" id="cd06661">
    <property type="entry name" value="GGCT_like"/>
    <property type="match status" value="1"/>
</dbReference>
<reference evidence="4" key="2">
    <citation type="journal article" date="2009" name="Fungal Genet. Biol.">
        <title>The 2008 update of the Aspergillus nidulans genome annotation: a community effort.</title>
        <authorList>
            <person name="Wortman J.R."/>
            <person name="Gilsenan J.M."/>
            <person name="Joardar V."/>
            <person name="Deegan J."/>
            <person name="Clutterbuck J."/>
            <person name="Andersen M.R."/>
            <person name="Archer D."/>
            <person name="Bencina M."/>
            <person name="Braus G."/>
            <person name="Coutinho P."/>
            <person name="von Dohren H."/>
            <person name="Doonan J."/>
            <person name="Driessen A.J."/>
            <person name="Durek P."/>
            <person name="Espeso E."/>
            <person name="Fekete E."/>
            <person name="Flipphi M."/>
            <person name="Estrada C.G."/>
            <person name="Geysens S."/>
            <person name="Goldman G."/>
            <person name="de Groot P.W."/>
            <person name="Hansen K."/>
            <person name="Harris S.D."/>
            <person name="Heinekamp T."/>
            <person name="Helmstaedt K."/>
            <person name="Henrissat B."/>
            <person name="Hofmann G."/>
            <person name="Homan T."/>
            <person name="Horio T."/>
            <person name="Horiuchi H."/>
            <person name="James S."/>
            <person name="Jones M."/>
            <person name="Karaffa L."/>
            <person name="Karanyi Z."/>
            <person name="Kato M."/>
            <person name="Keller N."/>
            <person name="Kelly D.E."/>
            <person name="Kiel J.A."/>
            <person name="Kim J.M."/>
            <person name="van der Klei I.J."/>
            <person name="Klis F.M."/>
            <person name="Kovalchuk A."/>
            <person name="Krasevec N."/>
            <person name="Kubicek C.P."/>
            <person name="Liu B."/>
            <person name="Maccabe A."/>
            <person name="Meyer V."/>
            <person name="Mirabito P."/>
            <person name="Miskei M."/>
            <person name="Mos M."/>
            <person name="Mullins J."/>
            <person name="Nelson D.R."/>
            <person name="Nielsen J."/>
            <person name="Oakley B.R."/>
            <person name="Osmani S.A."/>
            <person name="Pakula T."/>
            <person name="Paszewski A."/>
            <person name="Paulsen I."/>
            <person name="Pilsyk S."/>
            <person name="Pocsi I."/>
            <person name="Punt P.J."/>
            <person name="Ram A.F."/>
            <person name="Ren Q."/>
            <person name="Robellet X."/>
            <person name="Robson G."/>
            <person name="Seiboth B."/>
            <person name="van Solingen P."/>
            <person name="Specht T."/>
            <person name="Sun J."/>
            <person name="Taheri-Talesh N."/>
            <person name="Takeshita N."/>
            <person name="Ussery D."/>
            <person name="vanKuyk P.A."/>
            <person name="Visser H."/>
            <person name="van de Vondervoort P.J."/>
            <person name="de Vries R.P."/>
            <person name="Walton J."/>
            <person name="Xiang X."/>
            <person name="Xiong Y."/>
            <person name="Zeng A.P."/>
            <person name="Brandt B.W."/>
            <person name="Cornell M.J."/>
            <person name="van den Hondel C.A."/>
            <person name="Visser J."/>
            <person name="Oliver S.G."/>
            <person name="Turner G."/>
        </authorList>
    </citation>
    <scope>GENOME REANNOTATION</scope>
    <source>
        <strain evidence="4">FGSC A4 / ATCC 38163 / CBS 112.46 / NRRL 194 / M139</strain>
    </source>
</reference>
<feature type="region of interest" description="Disordered" evidence="2">
    <location>
        <begin position="45"/>
        <end position="80"/>
    </location>
</feature>
<dbReference type="VEuPathDB" id="FungiDB:AN8193"/>
<dbReference type="InterPro" id="IPR013024">
    <property type="entry name" value="GGCT-like"/>
</dbReference>
<evidence type="ECO:0000313" key="4">
    <source>
        <dbReference type="Proteomes" id="UP000000560"/>
    </source>
</evidence>